<dbReference type="InterPro" id="IPR036322">
    <property type="entry name" value="WD40_repeat_dom_sf"/>
</dbReference>
<dbReference type="PANTHER" id="PTHR10814:SF21">
    <property type="entry name" value="PROTEIN GROUCHO"/>
    <property type="match status" value="1"/>
</dbReference>
<proteinExistence type="inferred from homology"/>
<comment type="caution">
    <text evidence="2">The sequence shown here is derived from an EMBL/GenBank/DDBJ whole genome shotgun (WGS) entry which is preliminary data.</text>
</comment>
<dbReference type="GO" id="GO:0090090">
    <property type="term" value="P:negative regulation of canonical Wnt signaling pathway"/>
    <property type="evidence" value="ECO:0007669"/>
    <property type="project" value="TreeGrafter"/>
</dbReference>
<dbReference type="InterPro" id="IPR009146">
    <property type="entry name" value="Groucho_enhance"/>
</dbReference>
<dbReference type="Gene3D" id="2.130.10.10">
    <property type="entry name" value="YVTN repeat-like/Quinoprotein amine dehydrogenase"/>
    <property type="match status" value="1"/>
</dbReference>
<dbReference type="GO" id="GO:0005634">
    <property type="term" value="C:nucleus"/>
    <property type="evidence" value="ECO:0007669"/>
    <property type="project" value="InterPro"/>
</dbReference>
<evidence type="ECO:0000256" key="1">
    <source>
        <dbReference type="ARBA" id="ARBA00005969"/>
    </source>
</evidence>
<dbReference type="PANTHER" id="PTHR10814">
    <property type="entry name" value="TRANSDUCIN-LIKE ENHANCER PROTEIN"/>
    <property type="match status" value="1"/>
</dbReference>
<organism evidence="2 3">
    <name type="scientific">Protopolystoma xenopodis</name>
    <dbReference type="NCBI Taxonomy" id="117903"/>
    <lineage>
        <taxon>Eukaryota</taxon>
        <taxon>Metazoa</taxon>
        <taxon>Spiralia</taxon>
        <taxon>Lophotrochozoa</taxon>
        <taxon>Platyhelminthes</taxon>
        <taxon>Monogenea</taxon>
        <taxon>Polyopisthocotylea</taxon>
        <taxon>Polystomatidea</taxon>
        <taxon>Polystomatidae</taxon>
        <taxon>Protopolystoma</taxon>
    </lineage>
</organism>
<dbReference type="OrthoDB" id="2624652at2759"/>
<dbReference type="Proteomes" id="UP000784294">
    <property type="component" value="Unassembled WGS sequence"/>
</dbReference>
<accession>A0A3S5A400</accession>
<evidence type="ECO:0000313" key="2">
    <source>
        <dbReference type="EMBL" id="VEL27084.1"/>
    </source>
</evidence>
<dbReference type="InterPro" id="IPR015943">
    <property type="entry name" value="WD40/YVTN_repeat-like_dom_sf"/>
</dbReference>
<dbReference type="EMBL" id="CAAALY010084777">
    <property type="protein sequence ID" value="VEL27084.1"/>
    <property type="molecule type" value="Genomic_DNA"/>
</dbReference>
<reference evidence="2" key="1">
    <citation type="submission" date="2018-11" db="EMBL/GenBank/DDBJ databases">
        <authorList>
            <consortium name="Pathogen Informatics"/>
        </authorList>
    </citation>
    <scope>NUCLEOTIDE SEQUENCE</scope>
</reference>
<dbReference type="AlphaFoldDB" id="A0A3S5A400"/>
<dbReference type="SUPFAM" id="SSF50978">
    <property type="entry name" value="WD40 repeat-like"/>
    <property type="match status" value="1"/>
</dbReference>
<name>A0A3S5A400_9PLAT</name>
<protein>
    <submittedName>
        <fullName evidence="2">Uncharacterized protein</fullName>
    </submittedName>
</protein>
<sequence length="120" mass="12599">MPGGVPHFAYTGGRGCVKLWDLAAVSQVAIGSGAGIGSREISPIAIFDCLRSDSYVRSIKLLPNATGLVIGGESNALTVWDLNGAGRRKTELNFEAPACYAIALSPDGRLCYRILVAFAL</sequence>
<dbReference type="GO" id="GO:0005667">
    <property type="term" value="C:transcription regulator complex"/>
    <property type="evidence" value="ECO:0007669"/>
    <property type="project" value="TreeGrafter"/>
</dbReference>
<evidence type="ECO:0000313" key="3">
    <source>
        <dbReference type="Proteomes" id="UP000784294"/>
    </source>
</evidence>
<dbReference type="GO" id="GO:0003714">
    <property type="term" value="F:transcription corepressor activity"/>
    <property type="evidence" value="ECO:0007669"/>
    <property type="project" value="TreeGrafter"/>
</dbReference>
<gene>
    <name evidence="2" type="ORF">PXEA_LOCUS20524</name>
</gene>
<comment type="similarity">
    <text evidence="1">Belongs to the WD repeat Groucho/TLE family.</text>
</comment>
<keyword evidence="3" id="KW-1185">Reference proteome</keyword>